<evidence type="ECO:0000313" key="8">
    <source>
        <dbReference type="EMBL" id="KAF4389584.1"/>
    </source>
</evidence>
<dbReference type="GO" id="GO:0005634">
    <property type="term" value="C:nucleus"/>
    <property type="evidence" value="ECO:0007669"/>
    <property type="project" value="UniProtKB-SubCell"/>
</dbReference>
<organism evidence="8 9">
    <name type="scientific">Cannabis sativa</name>
    <name type="common">Hemp</name>
    <name type="synonym">Marijuana</name>
    <dbReference type="NCBI Taxonomy" id="3483"/>
    <lineage>
        <taxon>Eukaryota</taxon>
        <taxon>Viridiplantae</taxon>
        <taxon>Streptophyta</taxon>
        <taxon>Embryophyta</taxon>
        <taxon>Tracheophyta</taxon>
        <taxon>Spermatophyta</taxon>
        <taxon>Magnoliopsida</taxon>
        <taxon>eudicotyledons</taxon>
        <taxon>Gunneridae</taxon>
        <taxon>Pentapetalae</taxon>
        <taxon>rosids</taxon>
        <taxon>fabids</taxon>
        <taxon>Rosales</taxon>
        <taxon>Cannabaceae</taxon>
        <taxon>Cannabis</taxon>
    </lineage>
</organism>
<evidence type="ECO:0000256" key="1">
    <source>
        <dbReference type="ARBA" id="ARBA00004123"/>
    </source>
</evidence>
<evidence type="ECO:0000256" key="2">
    <source>
        <dbReference type="ARBA" id="ARBA00022491"/>
    </source>
</evidence>
<dbReference type="InterPro" id="IPR006458">
    <property type="entry name" value="Ovate_C"/>
</dbReference>
<dbReference type="EMBL" id="JAATIP010000031">
    <property type="protein sequence ID" value="KAF4389584.1"/>
    <property type="molecule type" value="Genomic_DNA"/>
</dbReference>
<evidence type="ECO:0000313" key="10">
    <source>
        <dbReference type="Proteomes" id="UP000583929"/>
    </source>
</evidence>
<dbReference type="PROSITE" id="PS51754">
    <property type="entry name" value="OVATE"/>
    <property type="match status" value="1"/>
</dbReference>
<accession>A0A7J6H2Y8</accession>
<sequence length="192" mass="21982">MTVKALASLKSKLLKPCRKLFPSFKFIKLKKPVFIRPLNYRHRNNKATKSPRKRNRITSLLATAFGSSRKTEEMKRLVQLKSFSDRGSGEGILFPSPLTPAYLKATKAAGKRVVSGLDEDVEDACRSFENYLVEMIVEERKVKDLMDIEELLYCWRNLKCPVFVNLVSRFYGELCKDLFSTDSDGVYGSQKL</sequence>
<keyword evidence="10" id="KW-1185">Reference proteome</keyword>
<evidence type="ECO:0000259" key="6">
    <source>
        <dbReference type="PROSITE" id="PS51754"/>
    </source>
</evidence>
<keyword evidence="4" id="KW-0804">Transcription</keyword>
<reference evidence="9 10" key="1">
    <citation type="journal article" date="2020" name="bioRxiv">
        <title>Sequence and annotation of 42 cannabis genomes reveals extensive copy number variation in cannabinoid synthesis and pathogen resistance genes.</title>
        <authorList>
            <person name="Mckernan K.J."/>
            <person name="Helbert Y."/>
            <person name="Kane L.T."/>
            <person name="Ebling H."/>
            <person name="Zhang L."/>
            <person name="Liu B."/>
            <person name="Eaton Z."/>
            <person name="Mclaughlin S."/>
            <person name="Kingan S."/>
            <person name="Baybayan P."/>
            <person name="Concepcion G."/>
            <person name="Jordan M."/>
            <person name="Riva A."/>
            <person name="Barbazuk W."/>
            <person name="Harkins T."/>
        </authorList>
    </citation>
    <scope>NUCLEOTIDE SEQUENCE [LARGE SCALE GENOMIC DNA]</scope>
    <source>
        <strain evidence="9 10">cv. Jamaican Lion 4</strain>
        <strain evidence="7">Father</strain>
        <strain evidence="8">Mother</strain>
        <tissue evidence="8">Leaf</tissue>
    </source>
</reference>
<keyword evidence="2" id="KW-0678">Repressor</keyword>
<dbReference type="EMBL" id="JAATIQ010000118">
    <property type="protein sequence ID" value="KAF4380597.1"/>
    <property type="molecule type" value="Genomic_DNA"/>
</dbReference>
<gene>
    <name evidence="8" type="ORF">F8388_009717</name>
    <name evidence="7" type="ORF">G4B88_008748</name>
</gene>
<keyword evidence="5" id="KW-0539">Nucleus</keyword>
<protein>
    <recommendedName>
        <fullName evidence="6">OVATE domain-containing protein</fullName>
    </recommendedName>
</protein>
<evidence type="ECO:0000256" key="5">
    <source>
        <dbReference type="ARBA" id="ARBA00023242"/>
    </source>
</evidence>
<dbReference type="GO" id="GO:0045892">
    <property type="term" value="P:negative regulation of DNA-templated transcription"/>
    <property type="evidence" value="ECO:0007669"/>
    <property type="project" value="InterPro"/>
</dbReference>
<dbReference type="AlphaFoldDB" id="A0A7J6H2Y8"/>
<dbReference type="Proteomes" id="UP000525078">
    <property type="component" value="Unassembled WGS sequence"/>
</dbReference>
<dbReference type="Proteomes" id="UP000583929">
    <property type="component" value="Unassembled WGS sequence"/>
</dbReference>
<name>A0A7J6H2Y8_CANSA</name>
<keyword evidence="3" id="KW-0805">Transcription regulation</keyword>
<evidence type="ECO:0000313" key="9">
    <source>
        <dbReference type="Proteomes" id="UP000525078"/>
    </source>
</evidence>
<dbReference type="PANTHER" id="PTHR34042:SF1">
    <property type="entry name" value="TRANSCRIPTION REPRESSOR OFP17"/>
    <property type="match status" value="1"/>
</dbReference>
<evidence type="ECO:0000313" key="7">
    <source>
        <dbReference type="EMBL" id="KAF4380597.1"/>
    </source>
</evidence>
<evidence type="ECO:0000256" key="4">
    <source>
        <dbReference type="ARBA" id="ARBA00023163"/>
    </source>
</evidence>
<evidence type="ECO:0000256" key="3">
    <source>
        <dbReference type="ARBA" id="ARBA00023015"/>
    </source>
</evidence>
<dbReference type="PANTHER" id="PTHR34042">
    <property type="entry name" value="TRANSCRIPTION REPRESSOR OFP17"/>
    <property type="match status" value="1"/>
</dbReference>
<feature type="domain" description="OVATE" evidence="6">
    <location>
        <begin position="117"/>
        <end position="177"/>
    </location>
</feature>
<dbReference type="InterPro" id="IPR044686">
    <property type="entry name" value="OFP17"/>
</dbReference>
<comment type="caution">
    <text evidence="8">The sequence shown here is derived from an EMBL/GenBank/DDBJ whole genome shotgun (WGS) entry which is preliminary data.</text>
</comment>
<proteinExistence type="predicted"/>
<comment type="subcellular location">
    <subcellularLocation>
        <location evidence="1">Nucleus</location>
    </subcellularLocation>
</comment>